<organism evidence="2 3">
    <name type="scientific">Vitis vinifera</name>
    <name type="common">Grape</name>
    <dbReference type="NCBI Taxonomy" id="29760"/>
    <lineage>
        <taxon>Eukaryota</taxon>
        <taxon>Viridiplantae</taxon>
        <taxon>Streptophyta</taxon>
        <taxon>Embryophyta</taxon>
        <taxon>Tracheophyta</taxon>
        <taxon>Spermatophyta</taxon>
        <taxon>Magnoliopsida</taxon>
        <taxon>eudicotyledons</taxon>
        <taxon>Gunneridae</taxon>
        <taxon>Pentapetalae</taxon>
        <taxon>rosids</taxon>
        <taxon>Vitales</taxon>
        <taxon>Vitaceae</taxon>
        <taxon>Viteae</taxon>
        <taxon>Vitis</taxon>
    </lineage>
</organism>
<gene>
    <name evidence="2" type="ORF">CK203_034107</name>
</gene>
<keyword evidence="1" id="KW-0812">Transmembrane</keyword>
<keyword evidence="1" id="KW-0472">Membrane</keyword>
<dbReference type="PANTHER" id="PTHR47346">
    <property type="entry name" value="HYDROLASES, ACTING ON ESTER BOND"/>
    <property type="match status" value="1"/>
</dbReference>
<feature type="transmembrane region" description="Helical" evidence="1">
    <location>
        <begin position="162"/>
        <end position="181"/>
    </location>
</feature>
<feature type="transmembrane region" description="Helical" evidence="1">
    <location>
        <begin position="138"/>
        <end position="156"/>
    </location>
</feature>
<reference evidence="2 3" key="1">
    <citation type="journal article" date="2018" name="PLoS Genet.">
        <title>Population sequencing reveals clonal diversity and ancestral inbreeding in the grapevine cultivar Chardonnay.</title>
        <authorList>
            <person name="Roach M.J."/>
            <person name="Johnson D.L."/>
            <person name="Bohlmann J."/>
            <person name="van Vuuren H.J."/>
            <person name="Jones S.J."/>
            <person name="Pretorius I.S."/>
            <person name="Schmidt S.A."/>
            <person name="Borneman A.R."/>
        </authorList>
    </citation>
    <scope>NUCLEOTIDE SEQUENCE [LARGE SCALE GENOMIC DNA]</scope>
    <source>
        <strain evidence="3">cv. Chardonnay</strain>
        <tissue evidence="2">Leaf</tissue>
    </source>
</reference>
<dbReference type="AlphaFoldDB" id="A0A438IB99"/>
<dbReference type="EMBL" id="QGNW01000125">
    <property type="protein sequence ID" value="RVW93993.1"/>
    <property type="molecule type" value="Genomic_DNA"/>
</dbReference>
<keyword evidence="1" id="KW-1133">Transmembrane helix</keyword>
<feature type="transmembrane region" description="Helical" evidence="1">
    <location>
        <begin position="40"/>
        <end position="59"/>
    </location>
</feature>
<feature type="transmembrane region" description="Helical" evidence="1">
    <location>
        <begin position="71"/>
        <end position="91"/>
    </location>
</feature>
<evidence type="ECO:0000313" key="3">
    <source>
        <dbReference type="Proteomes" id="UP000288805"/>
    </source>
</evidence>
<evidence type="ECO:0000313" key="2">
    <source>
        <dbReference type="EMBL" id="RVW93993.1"/>
    </source>
</evidence>
<comment type="caution">
    <text evidence="2">The sequence shown here is derived from an EMBL/GenBank/DDBJ whole genome shotgun (WGS) entry which is preliminary data.</text>
</comment>
<evidence type="ECO:0000256" key="1">
    <source>
        <dbReference type="SAM" id="Phobius"/>
    </source>
</evidence>
<sequence>MSWLATNPPKELMAYALEALLQSIPSCSGLPNEHLSKFNFTKLIGGGLHIGCITLAIFLELQARFSCYGVVFMQIVGFCIAVIFFALMRQAHAWELDLPIPSMITAVESNLRMPLPFLLLAAVPILISLLLSLLTSQLFPPVASFITVSIICYLFANGCIIIVILISQLVFYVAAVVHVFIKTR</sequence>
<feature type="transmembrane region" description="Helical" evidence="1">
    <location>
        <begin position="111"/>
        <end position="131"/>
    </location>
</feature>
<dbReference type="Proteomes" id="UP000288805">
    <property type="component" value="Unassembled WGS sequence"/>
</dbReference>
<accession>A0A438IB99</accession>
<dbReference type="PANTHER" id="PTHR47346:SF1">
    <property type="entry name" value="GPI INOSITOL-DEACYLASE"/>
    <property type="match status" value="1"/>
</dbReference>
<proteinExistence type="predicted"/>
<protein>
    <submittedName>
        <fullName evidence="2">Uncharacterized protein</fullName>
    </submittedName>
</protein>
<name>A0A438IB99_VITVI</name>